<dbReference type="Gene3D" id="3.30.450.30">
    <property type="entry name" value="Dynein light chain 2a, cytoplasmic"/>
    <property type="match status" value="1"/>
</dbReference>
<dbReference type="GO" id="GO:0071986">
    <property type="term" value="C:Ragulator complex"/>
    <property type="evidence" value="ECO:0007669"/>
    <property type="project" value="InterPro"/>
</dbReference>
<keyword evidence="2" id="KW-1185">Reference proteome</keyword>
<dbReference type="InterPro" id="IPR024135">
    <property type="entry name" value="LAMTOR5"/>
</dbReference>
<protein>
    <recommendedName>
        <fullName evidence="3">Late endosomal/lysosomal adaptor and MAPK and MTOR activator 5</fullName>
    </recommendedName>
</protein>
<organism evidence="1 2">
    <name type="scientific">Diacronema lutheri</name>
    <name type="common">Unicellular marine alga</name>
    <name type="synonym">Monochrysis lutheri</name>
    <dbReference type="NCBI Taxonomy" id="2081491"/>
    <lineage>
        <taxon>Eukaryota</taxon>
        <taxon>Haptista</taxon>
        <taxon>Haptophyta</taxon>
        <taxon>Pavlovophyceae</taxon>
        <taxon>Pavlovales</taxon>
        <taxon>Pavlovaceae</taxon>
        <taxon>Diacronema</taxon>
    </lineage>
</organism>
<dbReference type="Pfam" id="PF16672">
    <property type="entry name" value="LAMTOR5"/>
    <property type="match status" value="1"/>
</dbReference>
<dbReference type="EMBL" id="JAGTXO010000018">
    <property type="protein sequence ID" value="KAG8462973.1"/>
    <property type="molecule type" value="Genomic_DNA"/>
</dbReference>
<reference evidence="1" key="1">
    <citation type="submission" date="2021-05" db="EMBL/GenBank/DDBJ databases">
        <title>The genome of the haptophyte Pavlova lutheri (Diacronema luteri, Pavlovales) - a model for lipid biosynthesis in eukaryotic algae.</title>
        <authorList>
            <person name="Hulatt C.J."/>
            <person name="Posewitz M.C."/>
        </authorList>
    </citation>
    <scope>NUCLEOTIDE SEQUENCE</scope>
    <source>
        <strain evidence="1">NIVA-4/92</strain>
    </source>
</reference>
<name>A0A8J5XFC4_DIALT</name>
<dbReference type="AlphaFoldDB" id="A0A8J5XFC4"/>
<evidence type="ECO:0000313" key="1">
    <source>
        <dbReference type="EMBL" id="KAG8462973.1"/>
    </source>
</evidence>
<proteinExistence type="predicted"/>
<dbReference type="Proteomes" id="UP000751190">
    <property type="component" value="Unassembled WGS sequence"/>
</dbReference>
<evidence type="ECO:0000313" key="2">
    <source>
        <dbReference type="Proteomes" id="UP000751190"/>
    </source>
</evidence>
<evidence type="ECO:0008006" key="3">
    <source>
        <dbReference type="Google" id="ProtNLM"/>
    </source>
</evidence>
<sequence length="86" mass="8943">MEALLAQRGVKGVVVTDGQGLLVHSSGDVPAQPGVVTELMRNARLLDPSGLAPVVTIDTDNRRVVLTVGEGGGSIAVFTDPPRRLE</sequence>
<gene>
    <name evidence="1" type="ORF">KFE25_001746</name>
</gene>
<accession>A0A8J5XFC4</accession>
<comment type="caution">
    <text evidence="1">The sequence shown here is derived from an EMBL/GenBank/DDBJ whole genome shotgun (WGS) entry which is preliminary data.</text>
</comment>